<feature type="region of interest" description="Disordered" evidence="5">
    <location>
        <begin position="1"/>
        <end position="54"/>
    </location>
</feature>
<dbReference type="GO" id="GO:0005815">
    <property type="term" value="C:microtubule organizing center"/>
    <property type="evidence" value="ECO:0007669"/>
    <property type="project" value="UniProtKB-SubCell"/>
</dbReference>
<feature type="region of interest" description="Disordered" evidence="5">
    <location>
        <begin position="395"/>
        <end position="419"/>
    </location>
</feature>
<accession>A0A6A6EQH3</accession>
<feature type="compositionally biased region" description="Basic and acidic residues" evidence="5">
    <location>
        <begin position="10"/>
        <end position="19"/>
    </location>
</feature>
<feature type="domain" description="Cep57 centrosome microtubule-binding" evidence="6">
    <location>
        <begin position="1030"/>
        <end position="1106"/>
    </location>
</feature>
<feature type="compositionally biased region" description="Basic and acidic residues" evidence="5">
    <location>
        <begin position="109"/>
        <end position="122"/>
    </location>
</feature>
<evidence type="ECO:0000259" key="6">
    <source>
        <dbReference type="Pfam" id="PF06657"/>
    </source>
</evidence>
<feature type="compositionally biased region" description="Polar residues" evidence="5">
    <location>
        <begin position="240"/>
        <end position="259"/>
    </location>
</feature>
<feature type="region of interest" description="Disordered" evidence="5">
    <location>
        <begin position="68"/>
        <end position="278"/>
    </location>
</feature>
<sequence length="1186" mass="133000">MESSPPGTDGKARAIRELSRSLNHSPRSIPSLSPPPSDSNPTRREHHFATGTSDIEFFNNDDILMSTQHRIDDETTNPLPTHRRLRSTAKKYGSWQMPRSEQPVLDTSMVDKEFGDFDHSVSDEDDMSIEQARGGNRSNRSTPGKLNSSFAGFNSLYDITPPSTRTRKSYAPETGSLRRDAQIRRASQKDLDTASPRHESTRNSPAAGHIPERRRTTLGQMHAKVSEDESSFVEERPPTVTFQAKTTRFSRSRQASAQLDGTVGTPPRSNGTPRSAPMTAQNATAQSFMLPDLPNLTELVSGVFQDGTPVFSKAAPARSRFTAPHNTGRAGGRQPNHIPVDNVPIPEDDKAILASLQLLKEKVAQLEHERAEAEKKIEEQDIEIIELRAENEAQQKLRRSDSALGSTDGEGSGGKGSWKFERTRLETSVGTLQKRLDRAERKLSVSEIANKRITSDRDNLVSQLSVAFQKFEEVKIEKEALRAENDTLRQEVDSLRAENDALRDQLEQDQEQFRGEILQLRRQIDQNDNIVRKENQTFRAELARVRAQHDEGTQNLARKEVELRKARKEQAEYAKLKADNDVLKAQMANLKAKREEEARRWASRESELKGRIERRDETIRHFQDMTQEQTNEALRLDNDNLRTELAQLSAQHEDENQRWARKEAQLRRKIEKREGAVRQMEDMTREVLSIRQANGQQPSASYPASADKENDFRGTTAGIQRKSSKQREDTRTRIANRVQQEVRNSRSVSATQPPSQPERSPRKSYTRLPSQSLRSSLPADFSRSVSAPVPGSKHTQADSDAESTTDLSLAPRGTPFVMHGGASGMPATTATIEPPAALDLTGLSFIDGDYIAQLRQKLEEERAAGRKKASSTPVERQSREDTVRSVASAKSTRQQSLPRKSSMKDLTERTNATVFEDLTGHISHHEGTAAPELTQTKQSVADASMLSSTSRRRRSAPVEMTSAFIVPDITIHHRKQSTRKIDFSQKIEIPRHDNDNCTVCRRTAKHPSAGPLTVPKLVPVSERMPDDVDATLRPARSPKEALALVVKELQDELAHLHLELAAHQALLQAHDVSLGKKKRLAIQAAIEDLLKLIAVKSDQVYNLFDVLEGQNEHEITEQDVEDITREIRMEEEAVTEKKGEGKRVTIQSYVESESEEEELPWEGFEDTGSLRMEGLTGMSGRRGSAY</sequence>
<dbReference type="PANTHER" id="PTHR19336">
    <property type="entry name" value="UNCHARACTERIZED DUF1167"/>
    <property type="match status" value="1"/>
</dbReference>
<protein>
    <recommendedName>
        <fullName evidence="10">Cep57 centrosome microtubule-binding domain-containing protein</fullName>
    </recommendedName>
</protein>
<dbReference type="InterPro" id="IPR024957">
    <property type="entry name" value="Cep57_MT-bd_dom"/>
</dbReference>
<reference evidence="8" key="1">
    <citation type="journal article" date="2020" name="Stud. Mycol.">
        <title>101 Dothideomycetes genomes: a test case for predicting lifestyles and emergence of pathogens.</title>
        <authorList>
            <person name="Haridas S."/>
            <person name="Albert R."/>
            <person name="Binder M."/>
            <person name="Bloem J."/>
            <person name="Labutti K."/>
            <person name="Salamov A."/>
            <person name="Andreopoulos B."/>
            <person name="Baker S."/>
            <person name="Barry K."/>
            <person name="Bills G."/>
            <person name="Bluhm B."/>
            <person name="Cannon C."/>
            <person name="Castanera R."/>
            <person name="Culley D."/>
            <person name="Daum C."/>
            <person name="Ezra D."/>
            <person name="Gonzalez J."/>
            <person name="Henrissat B."/>
            <person name="Kuo A."/>
            <person name="Liang C."/>
            <person name="Lipzen A."/>
            <person name="Lutzoni F."/>
            <person name="Magnuson J."/>
            <person name="Mondo S."/>
            <person name="Nolan M."/>
            <person name="Ohm R."/>
            <person name="Pangilinan J."/>
            <person name="Park H.-J."/>
            <person name="Ramirez L."/>
            <person name="Alfaro M."/>
            <person name="Sun H."/>
            <person name="Tritt A."/>
            <person name="Yoshinaga Y."/>
            <person name="Zwiers L.-H."/>
            <person name="Turgeon B."/>
            <person name="Goodwin S."/>
            <person name="Spatafora J."/>
            <person name="Crous P."/>
            <person name="Grigoriev I."/>
        </authorList>
    </citation>
    <scope>NUCLEOTIDE SEQUENCE</scope>
    <source>
        <strain evidence="8">CBS 207.26</strain>
    </source>
</reference>
<dbReference type="InterPro" id="IPR051756">
    <property type="entry name" value="Centrosomal_MT-associated"/>
</dbReference>
<dbReference type="EMBL" id="ML994613">
    <property type="protein sequence ID" value="KAF2193531.1"/>
    <property type="molecule type" value="Genomic_DNA"/>
</dbReference>
<dbReference type="OrthoDB" id="76453at2759"/>
<evidence type="ECO:0000256" key="2">
    <source>
        <dbReference type="ARBA" id="ARBA00022490"/>
    </source>
</evidence>
<evidence type="ECO:0000313" key="8">
    <source>
        <dbReference type="EMBL" id="KAF2193531.1"/>
    </source>
</evidence>
<dbReference type="Pfam" id="PF06657">
    <property type="entry name" value="Cep57_MT_bd"/>
    <property type="match status" value="1"/>
</dbReference>
<feature type="compositionally biased region" description="Low complexity" evidence="5">
    <location>
        <begin position="767"/>
        <end position="778"/>
    </location>
</feature>
<feature type="compositionally biased region" description="Polar residues" evidence="5">
    <location>
        <begin position="136"/>
        <end position="152"/>
    </location>
</feature>
<feature type="compositionally biased region" description="Polar residues" evidence="5">
    <location>
        <begin position="692"/>
        <end position="702"/>
    </location>
</feature>
<feature type="coiled-coil region" evidence="4">
    <location>
        <begin position="549"/>
        <end position="600"/>
    </location>
</feature>
<dbReference type="Gene3D" id="1.20.5.1700">
    <property type="match status" value="1"/>
</dbReference>
<feature type="coiled-coil region" evidence="4">
    <location>
        <begin position="1039"/>
        <end position="1066"/>
    </location>
</feature>
<name>A0A6A6EQH3_9PEZI</name>
<keyword evidence="3" id="KW-0206">Cytoskeleton</keyword>
<evidence type="ECO:0000256" key="3">
    <source>
        <dbReference type="ARBA" id="ARBA00023212"/>
    </source>
</evidence>
<organism evidence="8 9">
    <name type="scientific">Zopfia rhizophila CBS 207.26</name>
    <dbReference type="NCBI Taxonomy" id="1314779"/>
    <lineage>
        <taxon>Eukaryota</taxon>
        <taxon>Fungi</taxon>
        <taxon>Dikarya</taxon>
        <taxon>Ascomycota</taxon>
        <taxon>Pezizomycotina</taxon>
        <taxon>Dothideomycetes</taxon>
        <taxon>Dothideomycetes incertae sedis</taxon>
        <taxon>Zopfiaceae</taxon>
        <taxon>Zopfia</taxon>
    </lineage>
</organism>
<evidence type="ECO:0000313" key="9">
    <source>
        <dbReference type="Proteomes" id="UP000800200"/>
    </source>
</evidence>
<dbReference type="Proteomes" id="UP000800200">
    <property type="component" value="Unassembled WGS sequence"/>
</dbReference>
<feature type="region of interest" description="Disordered" evidence="5">
    <location>
        <begin position="862"/>
        <end position="909"/>
    </location>
</feature>
<gene>
    <name evidence="8" type="ORF">K469DRAFT_728736</name>
</gene>
<dbReference type="AlphaFoldDB" id="A0A6A6EQH3"/>
<feature type="coiled-coil region" evidence="4">
    <location>
        <begin position="631"/>
        <end position="686"/>
    </location>
</feature>
<feature type="region of interest" description="Disordered" evidence="5">
    <location>
        <begin position="1149"/>
        <end position="1186"/>
    </location>
</feature>
<dbReference type="PANTHER" id="PTHR19336:SF9">
    <property type="entry name" value="SPINDLE POLE BODY PROTEIN PPC89"/>
    <property type="match status" value="1"/>
</dbReference>
<feature type="region of interest" description="Disordered" evidence="5">
    <location>
        <begin position="692"/>
        <end position="822"/>
    </location>
</feature>
<evidence type="ECO:0000256" key="4">
    <source>
        <dbReference type="SAM" id="Coils"/>
    </source>
</evidence>
<evidence type="ECO:0000259" key="7">
    <source>
        <dbReference type="Pfam" id="PF14197"/>
    </source>
</evidence>
<feature type="coiled-coil region" evidence="4">
    <location>
        <begin position="471"/>
        <end position="523"/>
    </location>
</feature>
<keyword evidence="2" id="KW-0963">Cytoplasm</keyword>
<evidence type="ECO:0000256" key="5">
    <source>
        <dbReference type="SAM" id="MobiDB-lite"/>
    </source>
</evidence>
<feature type="compositionally biased region" description="Polar residues" evidence="5">
    <location>
        <begin position="888"/>
        <end position="899"/>
    </location>
</feature>
<evidence type="ECO:0008006" key="10">
    <source>
        <dbReference type="Google" id="ProtNLM"/>
    </source>
</evidence>
<dbReference type="GO" id="GO:0008017">
    <property type="term" value="F:microtubule binding"/>
    <property type="evidence" value="ECO:0007669"/>
    <property type="project" value="InterPro"/>
</dbReference>
<comment type="subcellular location">
    <subcellularLocation>
        <location evidence="1">Cytoplasm</location>
        <location evidence="1">Cytoskeleton</location>
        <location evidence="1">Microtubule organizing center</location>
    </subcellularLocation>
</comment>
<keyword evidence="4" id="KW-0175">Coiled coil</keyword>
<feature type="compositionally biased region" description="Basic and acidic residues" evidence="5">
    <location>
        <begin position="176"/>
        <end position="201"/>
    </location>
</feature>
<dbReference type="Pfam" id="PF14197">
    <property type="entry name" value="Cep57_CLD_2"/>
    <property type="match status" value="1"/>
</dbReference>
<dbReference type="InterPro" id="IPR025925">
    <property type="entry name" value="PPC89_CLD"/>
</dbReference>
<evidence type="ECO:0000256" key="1">
    <source>
        <dbReference type="ARBA" id="ARBA00004267"/>
    </source>
</evidence>
<feature type="compositionally biased region" description="Acidic residues" evidence="5">
    <location>
        <begin position="1152"/>
        <end position="1165"/>
    </location>
</feature>
<feature type="compositionally biased region" description="Polar residues" evidence="5">
    <location>
        <begin position="737"/>
        <end position="753"/>
    </location>
</feature>
<feature type="coiled-coil region" evidence="4">
    <location>
        <begin position="1113"/>
        <end position="1140"/>
    </location>
</feature>
<keyword evidence="9" id="KW-1185">Reference proteome</keyword>
<feature type="domain" description="PPC89 centrosome localisation" evidence="7">
    <location>
        <begin position="425"/>
        <end position="490"/>
    </location>
</feature>
<proteinExistence type="predicted"/>
<feature type="compositionally biased region" description="Polar residues" evidence="5">
    <location>
        <begin position="267"/>
        <end position="278"/>
    </location>
</feature>